<dbReference type="Proteomes" id="UP000887222">
    <property type="component" value="Unassembled WGS sequence"/>
</dbReference>
<dbReference type="InterPro" id="IPR011008">
    <property type="entry name" value="Dimeric_a/b-barrel"/>
</dbReference>
<accession>A0ABQ4PZX8</accession>
<evidence type="ECO:0000313" key="1">
    <source>
        <dbReference type="EMBL" id="GIZ50448.1"/>
    </source>
</evidence>
<dbReference type="Gene3D" id="3.30.70.100">
    <property type="match status" value="1"/>
</dbReference>
<dbReference type="InterPro" id="IPR009874">
    <property type="entry name" value="DUF1428"/>
</dbReference>
<gene>
    <name evidence="1" type="ORF">NCCP691_04620</name>
</gene>
<dbReference type="Pfam" id="PF07237">
    <property type="entry name" value="DUF1428"/>
    <property type="match status" value="1"/>
</dbReference>
<name>A0ABQ4PZX8_9BURK</name>
<dbReference type="SUPFAM" id="SSF54909">
    <property type="entry name" value="Dimeric alpha+beta barrel"/>
    <property type="match status" value="1"/>
</dbReference>
<evidence type="ECO:0000313" key="2">
    <source>
        <dbReference type="Proteomes" id="UP000887222"/>
    </source>
</evidence>
<protein>
    <recommendedName>
        <fullName evidence="3">DUF1428 domain-containing protein</fullName>
    </recommendedName>
</protein>
<proteinExistence type="predicted"/>
<organism evidence="1 2">
    <name type="scientific">Noviherbaspirillum aridicola</name>
    <dbReference type="NCBI Taxonomy" id="2849687"/>
    <lineage>
        <taxon>Bacteria</taxon>
        <taxon>Pseudomonadati</taxon>
        <taxon>Pseudomonadota</taxon>
        <taxon>Betaproteobacteria</taxon>
        <taxon>Burkholderiales</taxon>
        <taxon>Oxalobacteraceae</taxon>
        <taxon>Noviherbaspirillum</taxon>
    </lineage>
</organism>
<evidence type="ECO:0008006" key="3">
    <source>
        <dbReference type="Google" id="ProtNLM"/>
    </source>
</evidence>
<sequence length="155" mass="17142">MRHPGPDSGFAMLGYAVNGAARAAFPGVIELEEKAMERYVDGFLIPIALDKLERYRELAALAGTVWKEHGALDYWECVGDDLDVQEMASFRQAAGAAENETVVFSWIAYASRAERDRINAAVMNDPRIKESMAAGEHPFDPRRMAYGGFRTLVVA</sequence>
<reference evidence="1 2" key="1">
    <citation type="journal article" date="2022" name="Int. J. Syst. Evol. Microbiol.">
        <title>Noviherbaspirillum aridicola sp. nov., isolated from an arid soil in Pakistan.</title>
        <authorList>
            <person name="Khan I.U."/>
            <person name="Saqib M."/>
            <person name="Amin A."/>
            <person name="Hussain F."/>
            <person name="Li L."/>
            <person name="Liu Y.H."/>
            <person name="Fang B.Z."/>
            <person name="Ahmed I."/>
            <person name="Li W.J."/>
        </authorList>
    </citation>
    <scope>NUCLEOTIDE SEQUENCE [LARGE SCALE GENOMIC DNA]</scope>
    <source>
        <strain evidence="1 2">NCCP-691</strain>
    </source>
</reference>
<dbReference type="EMBL" id="BPMK01000002">
    <property type="protein sequence ID" value="GIZ50448.1"/>
    <property type="molecule type" value="Genomic_DNA"/>
</dbReference>
<keyword evidence="2" id="KW-1185">Reference proteome</keyword>
<comment type="caution">
    <text evidence="1">The sequence shown here is derived from an EMBL/GenBank/DDBJ whole genome shotgun (WGS) entry which is preliminary data.</text>
</comment>